<dbReference type="InterPro" id="IPR000731">
    <property type="entry name" value="SSD"/>
</dbReference>
<organism evidence="8 9">
    <name type="scientific">Salinimonas iocasae</name>
    <dbReference type="NCBI Taxonomy" id="2572577"/>
    <lineage>
        <taxon>Bacteria</taxon>
        <taxon>Pseudomonadati</taxon>
        <taxon>Pseudomonadota</taxon>
        <taxon>Gammaproteobacteria</taxon>
        <taxon>Alteromonadales</taxon>
        <taxon>Alteromonadaceae</taxon>
        <taxon>Alteromonas/Salinimonas group</taxon>
        <taxon>Salinimonas</taxon>
    </lineage>
</organism>
<accession>A0A5B7YCA2</accession>
<dbReference type="Gene3D" id="1.20.1640.10">
    <property type="entry name" value="Multidrug efflux transporter AcrB transmembrane domain"/>
    <property type="match status" value="2"/>
</dbReference>
<keyword evidence="5 6" id="KW-0472">Membrane</keyword>
<feature type="transmembrane region" description="Helical" evidence="6">
    <location>
        <begin position="224"/>
        <end position="241"/>
    </location>
</feature>
<feature type="transmembrane region" description="Helical" evidence="6">
    <location>
        <begin position="733"/>
        <end position="756"/>
    </location>
</feature>
<evidence type="ECO:0000256" key="6">
    <source>
        <dbReference type="SAM" id="Phobius"/>
    </source>
</evidence>
<evidence type="ECO:0000256" key="4">
    <source>
        <dbReference type="ARBA" id="ARBA00022989"/>
    </source>
</evidence>
<dbReference type="KEGG" id="salk:FBQ74_05010"/>
<keyword evidence="2" id="KW-1003">Cell membrane</keyword>
<feature type="transmembrane region" description="Helical" evidence="6">
    <location>
        <begin position="351"/>
        <end position="374"/>
    </location>
</feature>
<sequence length="774" mass="85861">MQKLPGWMKWCLHSPKLAILLFIFLCAATGWGAQNLYFRGDYKVFFEPDNPQRKAFEDMQNIFNKSENVSFLIVPKEDTVYRSETFELIYQLTEDAWQLPLSTRVESISNYQHTYAEQDDLVVTDLIRQGQYDSDHVSWVKNVVQEVPEIDGRLVSDGGDVAVVNATIQLPDGDQTKEVIEIADYARELQNKYEQAFPQHDIYLTGMVIMNDAFAVAAQNDAQTLIPLMFVVITVMIALLTRSIVSALATLLIVGSCIVVTMGLAGWAGIFLSTATVNVPTMVMTLAVADCIHVIVSFRQFARQGMAKHEALAESLKVNTKPVFITSATTAIGFLMLNFSAVPILSDLGNMTAVGVMFACLFSLTVLPAILNLVPLRVASTQSQSHSRYVQASEWICQHHRRVLPISVFVVVVALVFSTNNVLNDIAVKYFDDSSTFRQAVNVQEETMGGMSNIDFVIYTDEEYGVTDPNVLQKVDAFSTWLGEQPEVNHVTSFSDTMKRLNMNMNNDDPAAYRLPQTQEEASQYLLLYEMSLPYGLDLNNQIDINKSAVRVIAVLDNLGSNEFTEFERRAKSYFGDLAPNLRVEAASPPLMFAHIGARNMKSMVWGTLLALVLISGLIFIALRSWRLGLVSLMTNLIPAGIGFGVWGMVSGQINMALSVVLSMTMGIIVDDTVHFLSKYQIARDKGQSVRDAIGYTFATVGQALVTTTLVLAAGFGILMLSSFRLNSDMGTLTVIIIVAALLVDLLFLPAFLMWLDREKKQSRGEQDAISETN</sequence>
<evidence type="ECO:0000256" key="1">
    <source>
        <dbReference type="ARBA" id="ARBA00004651"/>
    </source>
</evidence>
<evidence type="ECO:0000256" key="2">
    <source>
        <dbReference type="ARBA" id="ARBA00022475"/>
    </source>
</evidence>
<dbReference type="PANTHER" id="PTHR33406">
    <property type="entry name" value="MEMBRANE PROTEIN MJ1562-RELATED"/>
    <property type="match status" value="1"/>
</dbReference>
<dbReference type="Pfam" id="PF03176">
    <property type="entry name" value="MMPL"/>
    <property type="match status" value="2"/>
</dbReference>
<evidence type="ECO:0000256" key="3">
    <source>
        <dbReference type="ARBA" id="ARBA00022692"/>
    </source>
</evidence>
<dbReference type="InterPro" id="IPR004869">
    <property type="entry name" value="MMPL_dom"/>
</dbReference>
<name>A0A5B7YCA2_9ALTE</name>
<feature type="transmembrane region" description="Helical" evidence="6">
    <location>
        <begin position="656"/>
        <end position="677"/>
    </location>
</feature>
<feature type="domain" description="SSD" evidence="7">
    <location>
        <begin position="628"/>
        <end position="755"/>
    </location>
</feature>
<dbReference type="InterPro" id="IPR050545">
    <property type="entry name" value="Mycobact_MmpL"/>
</dbReference>
<feature type="transmembrane region" description="Helical" evidence="6">
    <location>
        <begin position="248"/>
        <end position="270"/>
    </location>
</feature>
<dbReference type="EMBL" id="CP039852">
    <property type="protein sequence ID" value="QCZ92883.1"/>
    <property type="molecule type" value="Genomic_DNA"/>
</dbReference>
<dbReference type="SUPFAM" id="SSF82866">
    <property type="entry name" value="Multidrug efflux transporter AcrB transmembrane domain"/>
    <property type="match status" value="2"/>
</dbReference>
<dbReference type="Proteomes" id="UP000304912">
    <property type="component" value="Chromosome"/>
</dbReference>
<feature type="transmembrane region" description="Helical" evidence="6">
    <location>
        <begin position="698"/>
        <end position="721"/>
    </location>
</feature>
<keyword evidence="3 6" id="KW-0812">Transmembrane</keyword>
<dbReference type="PANTHER" id="PTHR33406:SF12">
    <property type="entry name" value="BLR2997 PROTEIN"/>
    <property type="match status" value="1"/>
</dbReference>
<dbReference type="PROSITE" id="PS50156">
    <property type="entry name" value="SSD"/>
    <property type="match status" value="2"/>
</dbReference>
<feature type="transmembrane region" description="Helical" evidence="6">
    <location>
        <begin position="604"/>
        <end position="623"/>
    </location>
</feature>
<evidence type="ECO:0000313" key="9">
    <source>
        <dbReference type="Proteomes" id="UP000304912"/>
    </source>
</evidence>
<dbReference type="OrthoDB" id="9803781at2"/>
<feature type="transmembrane region" description="Helical" evidence="6">
    <location>
        <begin position="403"/>
        <end position="423"/>
    </location>
</feature>
<feature type="transmembrane region" description="Helical" evidence="6">
    <location>
        <begin position="323"/>
        <end position="345"/>
    </location>
</feature>
<dbReference type="AlphaFoldDB" id="A0A5B7YCA2"/>
<feature type="transmembrane region" description="Helical" evidence="6">
    <location>
        <begin position="630"/>
        <end position="650"/>
    </location>
</feature>
<gene>
    <name evidence="8" type="ORF">FBQ74_05010</name>
</gene>
<evidence type="ECO:0000259" key="7">
    <source>
        <dbReference type="PROSITE" id="PS50156"/>
    </source>
</evidence>
<evidence type="ECO:0000313" key="8">
    <source>
        <dbReference type="EMBL" id="QCZ92883.1"/>
    </source>
</evidence>
<comment type="subcellular location">
    <subcellularLocation>
        <location evidence="1">Cell membrane</location>
        <topology evidence="1">Multi-pass membrane protein</topology>
    </subcellularLocation>
</comment>
<feature type="domain" description="SSD" evidence="7">
    <location>
        <begin position="247"/>
        <end position="373"/>
    </location>
</feature>
<reference evidence="8 9" key="1">
    <citation type="submission" date="2019-04" db="EMBL/GenBank/DDBJ databases">
        <title>Salinimonas iocasae sp. nov., a halophilic bacterium isolated from the outer tube casing of tubeworms in Okinawa Trough.</title>
        <authorList>
            <person name="Zhang H."/>
            <person name="Wang H."/>
            <person name="Li C."/>
        </authorList>
    </citation>
    <scope>NUCLEOTIDE SEQUENCE [LARGE SCALE GENOMIC DNA]</scope>
    <source>
        <strain evidence="8 9">KX18D6</strain>
    </source>
</reference>
<keyword evidence="9" id="KW-1185">Reference proteome</keyword>
<protein>
    <submittedName>
        <fullName evidence="8">RND family transporter</fullName>
    </submittedName>
</protein>
<evidence type="ECO:0000256" key="5">
    <source>
        <dbReference type="ARBA" id="ARBA00023136"/>
    </source>
</evidence>
<keyword evidence="4 6" id="KW-1133">Transmembrane helix</keyword>
<proteinExistence type="predicted"/>
<feature type="transmembrane region" description="Helical" evidence="6">
    <location>
        <begin position="282"/>
        <end position="302"/>
    </location>
</feature>
<dbReference type="RefSeq" id="WP_139755632.1">
    <property type="nucleotide sequence ID" value="NZ_CP039852.1"/>
</dbReference>
<dbReference type="GO" id="GO:0005886">
    <property type="term" value="C:plasma membrane"/>
    <property type="evidence" value="ECO:0007669"/>
    <property type="project" value="UniProtKB-SubCell"/>
</dbReference>